<evidence type="ECO:0000313" key="3">
    <source>
        <dbReference type="Proteomes" id="UP000325315"/>
    </source>
</evidence>
<reference evidence="3" key="1">
    <citation type="journal article" date="2019" name="Plant Biotechnol. J.">
        <title>Genome sequencing of the Australian wild diploid species Gossypium australe highlights disease resistance and delayed gland morphogenesis.</title>
        <authorList>
            <person name="Cai Y."/>
            <person name="Cai X."/>
            <person name="Wang Q."/>
            <person name="Wang P."/>
            <person name="Zhang Y."/>
            <person name="Cai C."/>
            <person name="Xu Y."/>
            <person name="Wang K."/>
            <person name="Zhou Z."/>
            <person name="Wang C."/>
            <person name="Geng S."/>
            <person name="Li B."/>
            <person name="Dong Q."/>
            <person name="Hou Y."/>
            <person name="Wang H."/>
            <person name="Ai P."/>
            <person name="Liu Z."/>
            <person name="Yi F."/>
            <person name="Sun M."/>
            <person name="An G."/>
            <person name="Cheng J."/>
            <person name="Zhang Y."/>
            <person name="Shi Q."/>
            <person name="Xie Y."/>
            <person name="Shi X."/>
            <person name="Chang Y."/>
            <person name="Huang F."/>
            <person name="Chen Y."/>
            <person name="Hong S."/>
            <person name="Mi L."/>
            <person name="Sun Q."/>
            <person name="Zhang L."/>
            <person name="Zhou B."/>
            <person name="Peng R."/>
            <person name="Zhang X."/>
            <person name="Liu F."/>
        </authorList>
    </citation>
    <scope>NUCLEOTIDE SEQUENCE [LARGE SCALE GENOMIC DNA]</scope>
    <source>
        <strain evidence="3">cv. PA1801</strain>
    </source>
</reference>
<protein>
    <submittedName>
        <fullName evidence="2">Integrase</fullName>
    </submittedName>
</protein>
<dbReference type="FunFam" id="1.10.340.70:FF:000001">
    <property type="entry name" value="Retrovirus-related Pol polyprotein from transposon gypsy-like Protein"/>
    <property type="match status" value="1"/>
</dbReference>
<dbReference type="OrthoDB" id="1938712at2759"/>
<proteinExistence type="predicted"/>
<keyword evidence="3" id="KW-1185">Reference proteome</keyword>
<evidence type="ECO:0000313" key="2">
    <source>
        <dbReference type="EMBL" id="KAA3480717.1"/>
    </source>
</evidence>
<organism evidence="2 3">
    <name type="scientific">Gossypium australe</name>
    <dbReference type="NCBI Taxonomy" id="47621"/>
    <lineage>
        <taxon>Eukaryota</taxon>
        <taxon>Viridiplantae</taxon>
        <taxon>Streptophyta</taxon>
        <taxon>Embryophyta</taxon>
        <taxon>Tracheophyta</taxon>
        <taxon>Spermatophyta</taxon>
        <taxon>Magnoliopsida</taxon>
        <taxon>eudicotyledons</taxon>
        <taxon>Gunneridae</taxon>
        <taxon>Pentapetalae</taxon>
        <taxon>rosids</taxon>
        <taxon>malvids</taxon>
        <taxon>Malvales</taxon>
        <taxon>Malvaceae</taxon>
        <taxon>Malvoideae</taxon>
        <taxon>Gossypium</taxon>
    </lineage>
</organism>
<dbReference type="Proteomes" id="UP000325315">
    <property type="component" value="Unassembled WGS sequence"/>
</dbReference>
<comment type="caution">
    <text evidence="2">The sequence shown here is derived from an EMBL/GenBank/DDBJ whole genome shotgun (WGS) entry which is preliminary data.</text>
</comment>
<accession>A0A5B6WI18</accession>
<feature type="domain" description="Integrase zinc-binding" evidence="1">
    <location>
        <begin position="76"/>
        <end position="132"/>
    </location>
</feature>
<evidence type="ECO:0000259" key="1">
    <source>
        <dbReference type="Pfam" id="PF17921"/>
    </source>
</evidence>
<dbReference type="EMBL" id="SMMG02000003">
    <property type="protein sequence ID" value="KAA3480717.1"/>
    <property type="molecule type" value="Genomic_DNA"/>
</dbReference>
<gene>
    <name evidence="2" type="ORF">EPI10_021133</name>
</gene>
<dbReference type="Pfam" id="PF17921">
    <property type="entry name" value="Integrase_H2C2"/>
    <property type="match status" value="1"/>
</dbReference>
<dbReference type="AlphaFoldDB" id="A0A5B6WI18"/>
<dbReference type="InterPro" id="IPR052160">
    <property type="entry name" value="Gypsy_RT_Integrase-like"/>
</dbReference>
<name>A0A5B6WI18_9ROSI</name>
<dbReference type="PANTHER" id="PTHR47266">
    <property type="entry name" value="ENDONUCLEASE-RELATED"/>
    <property type="match status" value="1"/>
</dbReference>
<sequence length="148" mass="16805">MVIDYNPGKANVAVNALSKKSLFALQAMNTGLLNQYSCNKFVKLRGMMMNYLLNGYSIGSDDCLLFRGKICVSKNSKFVQKILHEAHNDTMSIHPGSNKMYNYLKKMYWWPGMKRDISKYVSKCLICQQVKAENQVPSGLLQPITIPE</sequence>
<dbReference type="Gene3D" id="1.10.340.70">
    <property type="match status" value="1"/>
</dbReference>
<dbReference type="InterPro" id="IPR041588">
    <property type="entry name" value="Integrase_H2C2"/>
</dbReference>